<evidence type="ECO:0000313" key="7">
    <source>
        <dbReference type="EMBL" id="VDK65260.1"/>
    </source>
</evidence>
<keyword evidence="8" id="KW-1185">Reference proteome</keyword>
<evidence type="ECO:0000256" key="5">
    <source>
        <dbReference type="SAM" id="MobiDB-lite"/>
    </source>
</evidence>
<protein>
    <submittedName>
        <fullName evidence="9">RING-type domain-containing protein</fullName>
    </submittedName>
</protein>
<dbReference type="Proteomes" id="UP000271087">
    <property type="component" value="Unassembled WGS sequence"/>
</dbReference>
<organism evidence="9">
    <name type="scientific">Onchocerca ochengi</name>
    <name type="common">Filarial nematode worm</name>
    <dbReference type="NCBI Taxonomy" id="42157"/>
    <lineage>
        <taxon>Eukaryota</taxon>
        <taxon>Metazoa</taxon>
        <taxon>Ecdysozoa</taxon>
        <taxon>Nematoda</taxon>
        <taxon>Chromadorea</taxon>
        <taxon>Rhabditida</taxon>
        <taxon>Spirurina</taxon>
        <taxon>Spiruromorpha</taxon>
        <taxon>Filarioidea</taxon>
        <taxon>Onchocercidae</taxon>
        <taxon>Onchocerca</taxon>
    </lineage>
</organism>
<reference evidence="7 8" key="2">
    <citation type="submission" date="2018-08" db="EMBL/GenBank/DDBJ databases">
        <authorList>
            <person name="Laetsch R D."/>
            <person name="Stevens L."/>
            <person name="Kumar S."/>
            <person name="Blaxter L. M."/>
        </authorList>
    </citation>
    <scope>NUCLEOTIDE SEQUENCE [LARGE SCALE GENOMIC DNA]</scope>
</reference>
<name>A0A182E1W2_ONCOC</name>
<evidence type="ECO:0000256" key="3">
    <source>
        <dbReference type="ARBA" id="ARBA00022833"/>
    </source>
</evidence>
<sequence length="310" mass="34154">MEDSIGGCVICAQNLCIDNFSSLPCGHTFHYKCILRWLCCSEQCPTCRAHTSPANIVKRLYFAKCGDKAMDDVENSADTTVANHNNEFVPTENVLLPQTSEDFYGNYHGNDESYDSADDYDNDSEDGDEHEWTMGIIGADSDSANDNNSSVIASEDSESAAESEADNQENEEEPEYHGIISDTDMASVFDVSLSDTSSASLRSISESCSEIDAASISSLNHDSMETYDSFDDCEELDGDGDSTDDNDSSDSDESDDNDSSNSDESDDSNDVYDLSKYGHLFDHLAVDVPIFNQQILRDFIYNGARFEFLL</sequence>
<dbReference type="OrthoDB" id="5855253at2759"/>
<feature type="region of interest" description="Disordered" evidence="5">
    <location>
        <begin position="106"/>
        <end position="175"/>
    </location>
</feature>
<keyword evidence="3" id="KW-0862">Zinc</keyword>
<feature type="domain" description="RING-type" evidence="6">
    <location>
        <begin position="8"/>
        <end position="48"/>
    </location>
</feature>
<dbReference type="InterPro" id="IPR001841">
    <property type="entry name" value="Znf_RING"/>
</dbReference>
<accession>A0A182E1W2</accession>
<dbReference type="GO" id="GO:0012505">
    <property type="term" value="C:endomembrane system"/>
    <property type="evidence" value="ECO:0007669"/>
    <property type="project" value="TreeGrafter"/>
</dbReference>
<evidence type="ECO:0000313" key="8">
    <source>
        <dbReference type="Proteomes" id="UP000271087"/>
    </source>
</evidence>
<dbReference type="STRING" id="42157.A0A182E1W2"/>
<dbReference type="EMBL" id="UYRW01000276">
    <property type="protein sequence ID" value="VDK65260.1"/>
    <property type="molecule type" value="Genomic_DNA"/>
</dbReference>
<feature type="compositionally biased region" description="Acidic residues" evidence="5">
    <location>
        <begin position="155"/>
        <end position="174"/>
    </location>
</feature>
<dbReference type="Pfam" id="PF13639">
    <property type="entry name" value="zf-RING_2"/>
    <property type="match status" value="1"/>
</dbReference>
<dbReference type="WBParaSite" id="nOo.2.0.1.t01954-RA">
    <property type="protein sequence ID" value="nOo.2.0.1.t01954-RA"/>
    <property type="gene ID" value="nOo.2.0.1.g01954"/>
</dbReference>
<dbReference type="PROSITE" id="PS50089">
    <property type="entry name" value="ZF_RING_2"/>
    <property type="match status" value="1"/>
</dbReference>
<reference evidence="9" key="1">
    <citation type="submission" date="2016-06" db="UniProtKB">
        <authorList>
            <consortium name="WormBaseParasite"/>
        </authorList>
    </citation>
    <scope>IDENTIFICATION</scope>
</reference>
<feature type="compositionally biased region" description="Low complexity" evidence="5">
    <location>
        <begin position="139"/>
        <end position="154"/>
    </location>
</feature>
<evidence type="ECO:0000259" key="6">
    <source>
        <dbReference type="PROSITE" id="PS50089"/>
    </source>
</evidence>
<evidence type="ECO:0000256" key="4">
    <source>
        <dbReference type="PROSITE-ProRule" id="PRU00175"/>
    </source>
</evidence>
<feature type="compositionally biased region" description="Acidic residues" evidence="5">
    <location>
        <begin position="112"/>
        <end position="129"/>
    </location>
</feature>
<dbReference type="GO" id="GO:0043161">
    <property type="term" value="P:proteasome-mediated ubiquitin-dependent protein catabolic process"/>
    <property type="evidence" value="ECO:0007669"/>
    <property type="project" value="TreeGrafter"/>
</dbReference>
<keyword evidence="1" id="KW-0479">Metal-binding</keyword>
<evidence type="ECO:0000256" key="2">
    <source>
        <dbReference type="ARBA" id="ARBA00022771"/>
    </source>
</evidence>
<dbReference type="GO" id="GO:0008270">
    <property type="term" value="F:zinc ion binding"/>
    <property type="evidence" value="ECO:0007669"/>
    <property type="project" value="UniProtKB-KW"/>
</dbReference>
<evidence type="ECO:0000256" key="1">
    <source>
        <dbReference type="ARBA" id="ARBA00022723"/>
    </source>
</evidence>
<proteinExistence type="predicted"/>
<dbReference type="PANTHER" id="PTHR22763">
    <property type="entry name" value="RING ZINC FINGER PROTEIN"/>
    <property type="match status" value="1"/>
</dbReference>
<dbReference type="GO" id="GO:0061630">
    <property type="term" value="F:ubiquitin protein ligase activity"/>
    <property type="evidence" value="ECO:0007669"/>
    <property type="project" value="TreeGrafter"/>
</dbReference>
<dbReference type="InterPro" id="IPR050731">
    <property type="entry name" value="HRD1_E3_ubiq-ligases"/>
</dbReference>
<dbReference type="InterPro" id="IPR013083">
    <property type="entry name" value="Znf_RING/FYVE/PHD"/>
</dbReference>
<dbReference type="SUPFAM" id="SSF57850">
    <property type="entry name" value="RING/U-box"/>
    <property type="match status" value="1"/>
</dbReference>
<dbReference type="Gene3D" id="3.30.40.10">
    <property type="entry name" value="Zinc/RING finger domain, C3HC4 (zinc finger)"/>
    <property type="match status" value="1"/>
</dbReference>
<gene>
    <name evidence="7" type="ORF">NOO_LOCUS1954</name>
</gene>
<dbReference type="SMART" id="SM00184">
    <property type="entry name" value="RING"/>
    <property type="match status" value="1"/>
</dbReference>
<keyword evidence="2 4" id="KW-0863">Zinc-finger</keyword>
<feature type="region of interest" description="Disordered" evidence="5">
    <location>
        <begin position="234"/>
        <end position="270"/>
    </location>
</feature>
<evidence type="ECO:0000313" key="9">
    <source>
        <dbReference type="WBParaSite" id="nOo.2.0.1.t01954-RA"/>
    </source>
</evidence>
<dbReference type="AlphaFoldDB" id="A0A182E1W2"/>